<name>A0ABD0SWD8_LOXSC</name>
<reference evidence="1 2" key="1">
    <citation type="submission" date="2024-06" db="EMBL/GenBank/DDBJ databases">
        <title>A chromosome-level genome assembly of beet webworm, Loxostege sticticalis.</title>
        <authorList>
            <person name="Zhang Y."/>
        </authorList>
    </citation>
    <scope>NUCLEOTIDE SEQUENCE [LARGE SCALE GENOMIC DNA]</scope>
    <source>
        <strain evidence="1">AQ028</strain>
        <tissue evidence="1">Male pupae</tissue>
    </source>
</reference>
<protein>
    <recommendedName>
        <fullName evidence="3">Transmembrane protein 53</fullName>
    </recommendedName>
</protein>
<dbReference type="PANTHER" id="PTHR20908">
    <property type="entry name" value="LD15586P"/>
    <property type="match status" value="1"/>
</dbReference>
<dbReference type="AlphaFoldDB" id="A0ABD0SWD8"/>
<dbReference type="InterPro" id="IPR008547">
    <property type="entry name" value="DUF829_TMEM53"/>
</dbReference>
<evidence type="ECO:0000313" key="1">
    <source>
        <dbReference type="EMBL" id="KAL0830000.1"/>
    </source>
</evidence>
<comment type="caution">
    <text evidence="1">The sequence shown here is derived from an EMBL/GenBank/DDBJ whole genome shotgun (WGS) entry which is preliminary data.</text>
</comment>
<dbReference type="InterPro" id="IPR029058">
    <property type="entry name" value="AB_hydrolase_fold"/>
</dbReference>
<dbReference type="EMBL" id="JBEDNZ010000014">
    <property type="protein sequence ID" value="KAL0830000.1"/>
    <property type="molecule type" value="Genomic_DNA"/>
</dbReference>
<evidence type="ECO:0000313" key="2">
    <source>
        <dbReference type="Proteomes" id="UP001549921"/>
    </source>
</evidence>
<dbReference type="Proteomes" id="UP001549921">
    <property type="component" value="Unassembled WGS sequence"/>
</dbReference>
<evidence type="ECO:0008006" key="3">
    <source>
        <dbReference type="Google" id="ProtNLM"/>
    </source>
</evidence>
<proteinExistence type="predicted"/>
<dbReference type="Gene3D" id="3.40.50.1820">
    <property type="entry name" value="alpha/beta hydrolase"/>
    <property type="match status" value="1"/>
</dbReference>
<dbReference type="PANTHER" id="PTHR20908:SF1">
    <property type="entry name" value="LD15586P"/>
    <property type="match status" value="1"/>
</dbReference>
<gene>
    <name evidence="1" type="ORF">ABMA28_003458</name>
</gene>
<organism evidence="1 2">
    <name type="scientific">Loxostege sticticalis</name>
    <name type="common">Beet webworm moth</name>
    <dbReference type="NCBI Taxonomy" id="481309"/>
    <lineage>
        <taxon>Eukaryota</taxon>
        <taxon>Metazoa</taxon>
        <taxon>Ecdysozoa</taxon>
        <taxon>Arthropoda</taxon>
        <taxon>Hexapoda</taxon>
        <taxon>Insecta</taxon>
        <taxon>Pterygota</taxon>
        <taxon>Neoptera</taxon>
        <taxon>Endopterygota</taxon>
        <taxon>Lepidoptera</taxon>
        <taxon>Glossata</taxon>
        <taxon>Ditrysia</taxon>
        <taxon>Pyraloidea</taxon>
        <taxon>Crambidae</taxon>
        <taxon>Pyraustinae</taxon>
        <taxon>Loxostege</taxon>
    </lineage>
</organism>
<sequence>MAALRSALFGLPKGYGFQNLPSAFLVLSPAVVGRGCRLAHSQALNKNLQYISNEKIKLNADPKTLKLDKQPNKPLCIIMNWMLARPEHVMKYASLYLEQGFDVVSVSCSPWQLMWPLKGSQLVGADLIRFMSSNDHGPMVLHGFSVGAYVWAEALVFALKEKEKYQPVLERVVAQVWDSAADITEIPVGFPSAVFPKNMFLQNALRTYTKYHLKKFHDAATSHYLRASELFHVSPCRAPALFLLSRSDPVGAERSNRSVHDSWVNIGIKCTWHCWDRSPHVLHYNKHPKEYLQLLYTHLETHGLLTQPEKLRARMTR</sequence>
<dbReference type="SUPFAM" id="SSF53474">
    <property type="entry name" value="alpha/beta-Hydrolases"/>
    <property type="match status" value="1"/>
</dbReference>
<dbReference type="Pfam" id="PF05705">
    <property type="entry name" value="DUF829"/>
    <property type="match status" value="1"/>
</dbReference>
<accession>A0ABD0SWD8</accession>